<accession>A0A919SV69</accession>
<dbReference type="SUPFAM" id="SSF46785">
    <property type="entry name" value="Winged helix' DNA-binding domain"/>
    <property type="match status" value="1"/>
</dbReference>
<dbReference type="Gene3D" id="3.40.190.290">
    <property type="match status" value="1"/>
</dbReference>
<dbReference type="AlphaFoldDB" id="A0A919SV69"/>
<evidence type="ECO:0000256" key="3">
    <source>
        <dbReference type="ARBA" id="ARBA00023125"/>
    </source>
</evidence>
<evidence type="ECO:0000256" key="2">
    <source>
        <dbReference type="ARBA" id="ARBA00023015"/>
    </source>
</evidence>
<organism evidence="6 7">
    <name type="scientific">Actinoplanes auranticolor</name>
    <dbReference type="NCBI Taxonomy" id="47988"/>
    <lineage>
        <taxon>Bacteria</taxon>
        <taxon>Bacillati</taxon>
        <taxon>Actinomycetota</taxon>
        <taxon>Actinomycetes</taxon>
        <taxon>Micromonosporales</taxon>
        <taxon>Micromonosporaceae</taxon>
        <taxon>Actinoplanes</taxon>
    </lineage>
</organism>
<dbReference type="PANTHER" id="PTHR30346:SF28">
    <property type="entry name" value="HTH-TYPE TRANSCRIPTIONAL REGULATOR CYNR"/>
    <property type="match status" value="1"/>
</dbReference>
<dbReference type="PANTHER" id="PTHR30346">
    <property type="entry name" value="TRANSCRIPTIONAL DUAL REGULATOR HCAR-RELATED"/>
    <property type="match status" value="1"/>
</dbReference>
<dbReference type="GO" id="GO:0003700">
    <property type="term" value="F:DNA-binding transcription factor activity"/>
    <property type="evidence" value="ECO:0007669"/>
    <property type="project" value="InterPro"/>
</dbReference>
<evidence type="ECO:0000313" key="7">
    <source>
        <dbReference type="Proteomes" id="UP000681340"/>
    </source>
</evidence>
<dbReference type="Pfam" id="PF03466">
    <property type="entry name" value="LysR_substrate"/>
    <property type="match status" value="1"/>
</dbReference>
<dbReference type="RefSeq" id="WP_212993519.1">
    <property type="nucleotide sequence ID" value="NZ_BAABEA010000045.1"/>
</dbReference>
<dbReference type="InterPro" id="IPR000847">
    <property type="entry name" value="LysR_HTH_N"/>
</dbReference>
<gene>
    <name evidence="6" type="ORF">Aau02nite_76900</name>
</gene>
<dbReference type="Proteomes" id="UP000681340">
    <property type="component" value="Unassembled WGS sequence"/>
</dbReference>
<reference evidence="6" key="1">
    <citation type="submission" date="2021-03" db="EMBL/GenBank/DDBJ databases">
        <title>Whole genome shotgun sequence of Actinoplanes auranticolor NBRC 12245.</title>
        <authorList>
            <person name="Komaki H."/>
            <person name="Tamura T."/>
        </authorList>
    </citation>
    <scope>NUCLEOTIDE SEQUENCE</scope>
    <source>
        <strain evidence="6">NBRC 12245</strain>
    </source>
</reference>
<dbReference type="GO" id="GO:0032993">
    <property type="term" value="C:protein-DNA complex"/>
    <property type="evidence" value="ECO:0007669"/>
    <property type="project" value="TreeGrafter"/>
</dbReference>
<dbReference type="GO" id="GO:0003677">
    <property type="term" value="F:DNA binding"/>
    <property type="evidence" value="ECO:0007669"/>
    <property type="project" value="UniProtKB-KW"/>
</dbReference>
<evidence type="ECO:0000259" key="5">
    <source>
        <dbReference type="PROSITE" id="PS50931"/>
    </source>
</evidence>
<dbReference type="InterPro" id="IPR036390">
    <property type="entry name" value="WH_DNA-bd_sf"/>
</dbReference>
<evidence type="ECO:0000256" key="4">
    <source>
        <dbReference type="ARBA" id="ARBA00023163"/>
    </source>
</evidence>
<name>A0A919SV69_9ACTN</name>
<feature type="domain" description="HTH lysR-type" evidence="5">
    <location>
        <begin position="6"/>
        <end position="63"/>
    </location>
</feature>
<dbReference type="Gene3D" id="1.10.10.10">
    <property type="entry name" value="Winged helix-like DNA-binding domain superfamily/Winged helix DNA-binding domain"/>
    <property type="match status" value="1"/>
</dbReference>
<comment type="caution">
    <text evidence="6">The sequence shown here is derived from an EMBL/GenBank/DDBJ whole genome shotgun (WGS) entry which is preliminary data.</text>
</comment>
<comment type="similarity">
    <text evidence="1">Belongs to the LysR transcriptional regulatory family.</text>
</comment>
<dbReference type="PROSITE" id="PS50931">
    <property type="entry name" value="HTH_LYSR"/>
    <property type="match status" value="1"/>
</dbReference>
<keyword evidence="4" id="KW-0804">Transcription</keyword>
<dbReference type="SUPFAM" id="SSF53850">
    <property type="entry name" value="Periplasmic binding protein-like II"/>
    <property type="match status" value="1"/>
</dbReference>
<dbReference type="PRINTS" id="PR00039">
    <property type="entry name" value="HTHLYSR"/>
</dbReference>
<proteinExistence type="inferred from homology"/>
<dbReference type="InterPro" id="IPR036388">
    <property type="entry name" value="WH-like_DNA-bd_sf"/>
</dbReference>
<keyword evidence="7" id="KW-1185">Reference proteome</keyword>
<keyword evidence="3" id="KW-0238">DNA-binding</keyword>
<protein>
    <submittedName>
        <fullName evidence="6">LysR family transcriptional regulator</fullName>
    </submittedName>
</protein>
<dbReference type="Pfam" id="PF00126">
    <property type="entry name" value="HTH_1"/>
    <property type="match status" value="1"/>
</dbReference>
<dbReference type="EMBL" id="BOQL01000067">
    <property type="protein sequence ID" value="GIM77628.1"/>
    <property type="molecule type" value="Genomic_DNA"/>
</dbReference>
<dbReference type="CDD" id="cd05466">
    <property type="entry name" value="PBP2_LTTR_substrate"/>
    <property type="match status" value="1"/>
</dbReference>
<sequence length="289" mass="31376">MAGERISSDALAAFAVFATELNLTRAAKLLHISQPSLHSKLGTLSRELGCVLYERRGRRLVLTPDGEATARYAREHSDRLDRFLGELHTTPIHQPIVLAAGHAAYLHVLGDMIRSTLAQKPGALRLLHTSRNQMLDAVRTGRAHLGVSVLDDLPHDLITVPVATYPQVLLAPDGHRLAARASVELADLADEEFVVPPPNRPHRVSFERAMRAADIPWKVGIEIEGWPLTVHFAALGVGLAVVVGCIKPAPGAVAVPIADLPPVTYHAAYRREGEEDPRVAELLAAICER</sequence>
<evidence type="ECO:0000313" key="6">
    <source>
        <dbReference type="EMBL" id="GIM77628.1"/>
    </source>
</evidence>
<evidence type="ECO:0000256" key="1">
    <source>
        <dbReference type="ARBA" id="ARBA00009437"/>
    </source>
</evidence>
<keyword evidence="2" id="KW-0805">Transcription regulation</keyword>
<dbReference type="InterPro" id="IPR005119">
    <property type="entry name" value="LysR_subst-bd"/>
</dbReference>